<comment type="caution">
    <text evidence="5">The sequence shown here is derived from an EMBL/GenBank/DDBJ whole genome shotgun (WGS) entry which is preliminary data.</text>
</comment>
<feature type="non-terminal residue" evidence="5">
    <location>
        <position position="107"/>
    </location>
</feature>
<proteinExistence type="predicted"/>
<dbReference type="GO" id="GO:0016887">
    <property type="term" value="F:ATP hydrolysis activity"/>
    <property type="evidence" value="ECO:0007669"/>
    <property type="project" value="InterPro"/>
</dbReference>
<dbReference type="Pfam" id="PF07724">
    <property type="entry name" value="AAA_2"/>
    <property type="match status" value="1"/>
</dbReference>
<name>A0A812VK91_9DINO</name>
<dbReference type="PANTHER" id="PTHR11638:SF155">
    <property type="entry name" value="CHAPERONE PROTEIN CLPC1, CHLOROPLASTIC-LIKE"/>
    <property type="match status" value="1"/>
</dbReference>
<dbReference type="SUPFAM" id="SSF52540">
    <property type="entry name" value="P-loop containing nucleoside triphosphate hydrolases"/>
    <property type="match status" value="1"/>
</dbReference>
<dbReference type="OrthoDB" id="47330at2759"/>
<accession>A0A812VK91</accession>
<dbReference type="GO" id="GO:0034605">
    <property type="term" value="P:cellular response to heat"/>
    <property type="evidence" value="ECO:0007669"/>
    <property type="project" value="TreeGrafter"/>
</dbReference>
<dbReference type="GO" id="GO:0005524">
    <property type="term" value="F:ATP binding"/>
    <property type="evidence" value="ECO:0007669"/>
    <property type="project" value="UniProtKB-KW"/>
</dbReference>
<keyword evidence="2" id="KW-0547">Nucleotide-binding</keyword>
<dbReference type="GO" id="GO:0005737">
    <property type="term" value="C:cytoplasm"/>
    <property type="evidence" value="ECO:0007669"/>
    <property type="project" value="TreeGrafter"/>
</dbReference>
<sequence length="107" mass="11939">VEKAHPDVFNLCLQILEDGRLTDSKGRTVSFKNTLIIMTSNVGAKAIEKGLLGGGGLGFAGLEDDVDTSNYQRLKTVVHDELKNFFRPEFLNRLDEIIVFKSLNKQE</sequence>
<keyword evidence="3" id="KW-0067">ATP-binding</keyword>
<dbReference type="PANTHER" id="PTHR11638">
    <property type="entry name" value="ATP-DEPENDENT CLP PROTEASE"/>
    <property type="match status" value="1"/>
</dbReference>
<feature type="non-terminal residue" evidence="5">
    <location>
        <position position="1"/>
    </location>
</feature>
<keyword evidence="1" id="KW-0677">Repeat</keyword>
<dbReference type="InterPro" id="IPR050130">
    <property type="entry name" value="ClpA_ClpB"/>
</dbReference>
<dbReference type="Proteomes" id="UP000601435">
    <property type="component" value="Unassembled WGS sequence"/>
</dbReference>
<reference evidence="5" key="1">
    <citation type="submission" date="2021-02" db="EMBL/GenBank/DDBJ databases">
        <authorList>
            <person name="Dougan E. K."/>
            <person name="Rhodes N."/>
            <person name="Thang M."/>
            <person name="Chan C."/>
        </authorList>
    </citation>
    <scope>NUCLEOTIDE SEQUENCE</scope>
</reference>
<evidence type="ECO:0000313" key="5">
    <source>
        <dbReference type="EMBL" id="CAE7626091.1"/>
    </source>
</evidence>
<dbReference type="EMBL" id="CAJNJA010029377">
    <property type="protein sequence ID" value="CAE7626091.1"/>
    <property type="molecule type" value="Genomic_DNA"/>
</dbReference>
<dbReference type="AlphaFoldDB" id="A0A812VK91"/>
<evidence type="ECO:0000259" key="4">
    <source>
        <dbReference type="Pfam" id="PF07724"/>
    </source>
</evidence>
<evidence type="ECO:0000313" key="6">
    <source>
        <dbReference type="Proteomes" id="UP000601435"/>
    </source>
</evidence>
<feature type="domain" description="ATPase AAA-type core" evidence="4">
    <location>
        <begin position="1"/>
        <end position="97"/>
    </location>
</feature>
<keyword evidence="6" id="KW-1185">Reference proteome</keyword>
<dbReference type="InterPro" id="IPR027417">
    <property type="entry name" value="P-loop_NTPase"/>
</dbReference>
<evidence type="ECO:0000256" key="3">
    <source>
        <dbReference type="ARBA" id="ARBA00022840"/>
    </source>
</evidence>
<gene>
    <name evidence="5" type="primary">clpC</name>
    <name evidence="5" type="ORF">SNEC2469_LOCUS17671</name>
</gene>
<evidence type="ECO:0000256" key="1">
    <source>
        <dbReference type="ARBA" id="ARBA00022737"/>
    </source>
</evidence>
<dbReference type="Gene3D" id="3.40.50.300">
    <property type="entry name" value="P-loop containing nucleotide triphosphate hydrolases"/>
    <property type="match status" value="1"/>
</dbReference>
<organism evidence="5 6">
    <name type="scientific">Symbiodinium necroappetens</name>
    <dbReference type="NCBI Taxonomy" id="1628268"/>
    <lineage>
        <taxon>Eukaryota</taxon>
        <taxon>Sar</taxon>
        <taxon>Alveolata</taxon>
        <taxon>Dinophyceae</taxon>
        <taxon>Suessiales</taxon>
        <taxon>Symbiodiniaceae</taxon>
        <taxon>Symbiodinium</taxon>
    </lineage>
</organism>
<protein>
    <submittedName>
        <fullName evidence="5">ClpC protein</fullName>
    </submittedName>
</protein>
<evidence type="ECO:0000256" key="2">
    <source>
        <dbReference type="ARBA" id="ARBA00022741"/>
    </source>
</evidence>
<dbReference type="InterPro" id="IPR003959">
    <property type="entry name" value="ATPase_AAA_core"/>
</dbReference>